<evidence type="ECO:0000313" key="1">
    <source>
        <dbReference type="EMBL" id="KAG0419290.1"/>
    </source>
</evidence>
<evidence type="ECO:0000313" key="2">
    <source>
        <dbReference type="Proteomes" id="UP000805193"/>
    </source>
</evidence>
<organism evidence="1 2">
    <name type="scientific">Ixodes persulcatus</name>
    <name type="common">Taiga tick</name>
    <dbReference type="NCBI Taxonomy" id="34615"/>
    <lineage>
        <taxon>Eukaryota</taxon>
        <taxon>Metazoa</taxon>
        <taxon>Ecdysozoa</taxon>
        <taxon>Arthropoda</taxon>
        <taxon>Chelicerata</taxon>
        <taxon>Arachnida</taxon>
        <taxon>Acari</taxon>
        <taxon>Parasitiformes</taxon>
        <taxon>Ixodida</taxon>
        <taxon>Ixodoidea</taxon>
        <taxon>Ixodidae</taxon>
        <taxon>Ixodinae</taxon>
        <taxon>Ixodes</taxon>
    </lineage>
</organism>
<comment type="caution">
    <text evidence="1">The sequence shown here is derived from an EMBL/GenBank/DDBJ whole genome shotgun (WGS) entry which is preliminary data.</text>
</comment>
<protein>
    <submittedName>
        <fullName evidence="1">Uncharacterized protein</fullName>
    </submittedName>
</protein>
<reference evidence="1 2" key="1">
    <citation type="journal article" date="2020" name="Cell">
        <title>Large-Scale Comparative Analyses of Tick Genomes Elucidate Their Genetic Diversity and Vector Capacities.</title>
        <authorList>
            <consortium name="Tick Genome and Microbiome Consortium (TIGMIC)"/>
            <person name="Jia N."/>
            <person name="Wang J."/>
            <person name="Shi W."/>
            <person name="Du L."/>
            <person name="Sun Y."/>
            <person name="Zhan W."/>
            <person name="Jiang J.F."/>
            <person name="Wang Q."/>
            <person name="Zhang B."/>
            <person name="Ji P."/>
            <person name="Bell-Sakyi L."/>
            <person name="Cui X.M."/>
            <person name="Yuan T.T."/>
            <person name="Jiang B.G."/>
            <person name="Yang W.F."/>
            <person name="Lam T.T."/>
            <person name="Chang Q.C."/>
            <person name="Ding S.J."/>
            <person name="Wang X.J."/>
            <person name="Zhu J.G."/>
            <person name="Ruan X.D."/>
            <person name="Zhao L."/>
            <person name="Wei J.T."/>
            <person name="Ye R.Z."/>
            <person name="Que T.C."/>
            <person name="Du C.H."/>
            <person name="Zhou Y.H."/>
            <person name="Cheng J.X."/>
            <person name="Dai P.F."/>
            <person name="Guo W.B."/>
            <person name="Han X.H."/>
            <person name="Huang E.J."/>
            <person name="Li L.F."/>
            <person name="Wei W."/>
            <person name="Gao Y.C."/>
            <person name="Liu J.Z."/>
            <person name="Shao H.Z."/>
            <person name="Wang X."/>
            <person name="Wang C.C."/>
            <person name="Yang T.C."/>
            <person name="Huo Q.B."/>
            <person name="Li W."/>
            <person name="Chen H.Y."/>
            <person name="Chen S.E."/>
            <person name="Zhou L.G."/>
            <person name="Ni X.B."/>
            <person name="Tian J.H."/>
            <person name="Sheng Y."/>
            <person name="Liu T."/>
            <person name="Pan Y.S."/>
            <person name="Xia L.Y."/>
            <person name="Li J."/>
            <person name="Zhao F."/>
            <person name="Cao W.C."/>
        </authorList>
    </citation>
    <scope>NUCLEOTIDE SEQUENCE [LARGE SCALE GENOMIC DNA]</scope>
    <source>
        <strain evidence="1">Iper-2018</strain>
    </source>
</reference>
<dbReference type="Proteomes" id="UP000805193">
    <property type="component" value="Unassembled WGS sequence"/>
</dbReference>
<feature type="non-terminal residue" evidence="1">
    <location>
        <position position="92"/>
    </location>
</feature>
<name>A0AC60PGI5_IXOPE</name>
<dbReference type="EMBL" id="JABSTQ010010641">
    <property type="protein sequence ID" value="KAG0419290.1"/>
    <property type="molecule type" value="Genomic_DNA"/>
</dbReference>
<sequence>MYPERYEKACNFCKNQLGTLQHVIGVCDFVKTISPPLTIPTTPPHFSSSLTERWETLLTNPVLEDQLILISRGQAAREALGPVKREPHPSTA</sequence>
<keyword evidence="2" id="KW-1185">Reference proteome</keyword>
<accession>A0AC60PGI5</accession>
<proteinExistence type="predicted"/>
<gene>
    <name evidence="1" type="ORF">HPB47_004217</name>
</gene>